<proteinExistence type="predicted"/>
<dbReference type="InterPro" id="IPR002110">
    <property type="entry name" value="Ankyrin_rpt"/>
</dbReference>
<dbReference type="KEGG" id="ffl:HYN86_08150"/>
<dbReference type="PROSITE" id="PS50297">
    <property type="entry name" value="ANK_REP_REGION"/>
    <property type="match status" value="4"/>
</dbReference>
<accession>A0A344LRN5</accession>
<gene>
    <name evidence="4" type="ORF">HYN86_08150</name>
</gene>
<feature type="repeat" description="ANK" evidence="3">
    <location>
        <begin position="151"/>
        <end position="183"/>
    </location>
</feature>
<dbReference type="Proteomes" id="UP000251561">
    <property type="component" value="Chromosome"/>
</dbReference>
<dbReference type="Pfam" id="PF12796">
    <property type="entry name" value="Ank_2"/>
    <property type="match status" value="2"/>
</dbReference>
<dbReference type="RefSeq" id="WP_113677590.1">
    <property type="nucleotide sequence ID" value="NZ_CP030261.1"/>
</dbReference>
<feature type="repeat" description="ANK" evidence="3">
    <location>
        <begin position="49"/>
        <end position="81"/>
    </location>
</feature>
<keyword evidence="5" id="KW-1185">Reference proteome</keyword>
<dbReference type="PANTHER" id="PTHR24201">
    <property type="entry name" value="ANK_REP_REGION DOMAIN-CONTAINING PROTEIN"/>
    <property type="match status" value="1"/>
</dbReference>
<evidence type="ECO:0000313" key="5">
    <source>
        <dbReference type="Proteomes" id="UP000251561"/>
    </source>
</evidence>
<feature type="repeat" description="ANK" evidence="3">
    <location>
        <begin position="84"/>
        <end position="116"/>
    </location>
</feature>
<feature type="repeat" description="ANK" evidence="3">
    <location>
        <begin position="184"/>
        <end position="216"/>
    </location>
</feature>
<name>A0A344LRN5_9FLAO</name>
<evidence type="ECO:0000256" key="2">
    <source>
        <dbReference type="ARBA" id="ARBA00023043"/>
    </source>
</evidence>
<dbReference type="InterPro" id="IPR050776">
    <property type="entry name" value="Ank_Repeat/CDKN_Inhibitor"/>
</dbReference>
<evidence type="ECO:0000256" key="1">
    <source>
        <dbReference type="ARBA" id="ARBA00022737"/>
    </source>
</evidence>
<dbReference type="OrthoDB" id="5657095at2"/>
<dbReference type="SMART" id="SM00248">
    <property type="entry name" value="ANK"/>
    <property type="match status" value="6"/>
</dbReference>
<dbReference type="PROSITE" id="PS50088">
    <property type="entry name" value="ANK_REPEAT"/>
    <property type="match status" value="6"/>
</dbReference>
<protein>
    <submittedName>
        <fullName evidence="4">Uncharacterized protein</fullName>
    </submittedName>
</protein>
<dbReference type="SUPFAM" id="SSF48403">
    <property type="entry name" value="Ankyrin repeat"/>
    <property type="match status" value="1"/>
</dbReference>
<dbReference type="Gene3D" id="1.25.40.20">
    <property type="entry name" value="Ankyrin repeat-containing domain"/>
    <property type="match status" value="1"/>
</dbReference>
<organism evidence="4 5">
    <name type="scientific">Flavobacterium fluviale</name>
    <dbReference type="NCBI Taxonomy" id="2249356"/>
    <lineage>
        <taxon>Bacteria</taxon>
        <taxon>Pseudomonadati</taxon>
        <taxon>Bacteroidota</taxon>
        <taxon>Flavobacteriia</taxon>
        <taxon>Flavobacteriales</taxon>
        <taxon>Flavobacteriaceae</taxon>
        <taxon>Flavobacterium</taxon>
    </lineage>
</organism>
<feature type="repeat" description="ANK" evidence="3">
    <location>
        <begin position="14"/>
        <end position="46"/>
    </location>
</feature>
<keyword evidence="1" id="KW-0677">Repeat</keyword>
<evidence type="ECO:0000256" key="3">
    <source>
        <dbReference type="PROSITE-ProRule" id="PRU00023"/>
    </source>
</evidence>
<reference evidence="4 5" key="1">
    <citation type="submission" date="2018-06" db="EMBL/GenBank/DDBJ databases">
        <title>Genome sequencing of Flavobacterium.</title>
        <authorList>
            <person name="Baek M.-G."/>
            <person name="Yi H."/>
        </authorList>
    </citation>
    <scope>NUCLEOTIDE SEQUENCE [LARGE SCALE GENOMIC DNA]</scope>
    <source>
        <strain evidence="4 5">HYN0086</strain>
    </source>
</reference>
<feature type="repeat" description="ANK" evidence="3">
    <location>
        <begin position="117"/>
        <end position="150"/>
    </location>
</feature>
<sequence length="240" mass="26637">MSDNILNLREKYLASLTPLMSAVLNSDINKVKQLLELGADVLAVNDYDFGNGILYYAARQDNLEIIKILLDTDVDINQKDRDSYKQSPIFTALTQSGIPVLKTFLERGANPDIQDKYKMTTLHWAVTREGQIEAIKTLLKFGANVNTKNHKGITPLISAVITGIMEYIQILVLAGAEMNTAAKDGFTELMYASYYGHEEIVKYLLANDADKNAIAKKGETALSIAKKKNFDSIVVILESN</sequence>
<dbReference type="EMBL" id="CP030261">
    <property type="protein sequence ID" value="AXB56577.1"/>
    <property type="molecule type" value="Genomic_DNA"/>
</dbReference>
<dbReference type="AlphaFoldDB" id="A0A344LRN5"/>
<keyword evidence="2 3" id="KW-0040">ANK repeat</keyword>
<evidence type="ECO:0000313" key="4">
    <source>
        <dbReference type="EMBL" id="AXB56577.1"/>
    </source>
</evidence>
<dbReference type="InterPro" id="IPR036770">
    <property type="entry name" value="Ankyrin_rpt-contain_sf"/>
</dbReference>